<comment type="caution">
    <text evidence="2">The sequence shown here is derived from an EMBL/GenBank/DDBJ whole genome shotgun (WGS) entry which is preliminary data.</text>
</comment>
<keyword evidence="1" id="KW-1133">Transmembrane helix</keyword>
<name>A0A8X6USR0_TRICX</name>
<dbReference type="Proteomes" id="UP000887159">
    <property type="component" value="Unassembled WGS sequence"/>
</dbReference>
<feature type="transmembrane region" description="Helical" evidence="1">
    <location>
        <begin position="40"/>
        <end position="65"/>
    </location>
</feature>
<dbReference type="AlphaFoldDB" id="A0A8X6USR0"/>
<reference evidence="2" key="1">
    <citation type="submission" date="2020-08" db="EMBL/GenBank/DDBJ databases">
        <title>Multicomponent nature underlies the extraordinary mechanical properties of spider dragline silk.</title>
        <authorList>
            <person name="Kono N."/>
            <person name="Nakamura H."/>
            <person name="Mori M."/>
            <person name="Yoshida Y."/>
            <person name="Ohtoshi R."/>
            <person name="Malay A.D."/>
            <person name="Moran D.A.P."/>
            <person name="Tomita M."/>
            <person name="Numata K."/>
            <person name="Arakawa K."/>
        </authorList>
    </citation>
    <scope>NUCLEOTIDE SEQUENCE</scope>
</reference>
<keyword evidence="1" id="KW-0812">Transmembrane</keyword>
<evidence type="ECO:0000313" key="3">
    <source>
        <dbReference type="Proteomes" id="UP000887159"/>
    </source>
</evidence>
<gene>
    <name evidence="2" type="ORF">TNCV_3222721</name>
</gene>
<accession>A0A8X6USR0</accession>
<keyword evidence="1" id="KW-0472">Membrane</keyword>
<sequence length="146" mass="16258">MRNIITNLRDALLKKSKSNYDNILQFYNSIKSVEDVDNKLCFLVFNVAVYSACYTLFLVMTASAASVAETSSEVGSIVRRISAVSSESTLSQLKLIFYLQKGIALTVWNAVPISRSFIFGMLGVTFSYTILFDNLFQKGLVKLAVK</sequence>
<organism evidence="2 3">
    <name type="scientific">Trichonephila clavipes</name>
    <name type="common">Golden silk orbweaver</name>
    <name type="synonym">Nephila clavipes</name>
    <dbReference type="NCBI Taxonomy" id="2585209"/>
    <lineage>
        <taxon>Eukaryota</taxon>
        <taxon>Metazoa</taxon>
        <taxon>Ecdysozoa</taxon>
        <taxon>Arthropoda</taxon>
        <taxon>Chelicerata</taxon>
        <taxon>Arachnida</taxon>
        <taxon>Araneae</taxon>
        <taxon>Araneomorphae</taxon>
        <taxon>Entelegynae</taxon>
        <taxon>Araneoidea</taxon>
        <taxon>Nephilidae</taxon>
        <taxon>Trichonephila</taxon>
    </lineage>
</organism>
<proteinExistence type="predicted"/>
<keyword evidence="3" id="KW-1185">Reference proteome</keyword>
<feature type="transmembrane region" description="Helical" evidence="1">
    <location>
        <begin position="117"/>
        <end position="136"/>
    </location>
</feature>
<dbReference type="EMBL" id="BMAU01021118">
    <property type="protein sequence ID" value="GFX91111.1"/>
    <property type="molecule type" value="Genomic_DNA"/>
</dbReference>
<protein>
    <submittedName>
        <fullName evidence="2">Uncharacterized protein</fullName>
    </submittedName>
</protein>
<evidence type="ECO:0000313" key="2">
    <source>
        <dbReference type="EMBL" id="GFX91111.1"/>
    </source>
</evidence>
<evidence type="ECO:0000256" key="1">
    <source>
        <dbReference type="SAM" id="Phobius"/>
    </source>
</evidence>